<feature type="transmembrane region" description="Helical" evidence="6">
    <location>
        <begin position="116"/>
        <end position="139"/>
    </location>
</feature>
<dbReference type="EMBL" id="BNCQ01000002">
    <property type="protein sequence ID" value="GIL95477.1"/>
    <property type="molecule type" value="Genomic_DNA"/>
</dbReference>
<dbReference type="AlphaFoldDB" id="A0A8J4CL43"/>
<evidence type="ECO:0000256" key="1">
    <source>
        <dbReference type="ARBA" id="ARBA00022692"/>
    </source>
</evidence>
<accession>A0A8J4CL43</accession>
<dbReference type="PANTHER" id="PTHR31792:SF3">
    <property type="entry name" value="VACUOLAR ATPASE ASSEMBLY INTEGRAL MEMBRANE PROTEIN VMA21"/>
    <property type="match status" value="1"/>
</dbReference>
<keyword evidence="4 6" id="KW-0472">Membrane</keyword>
<evidence type="ECO:0000256" key="5">
    <source>
        <dbReference type="ARBA" id="ARBA00023329"/>
    </source>
</evidence>
<dbReference type="EMBL" id="BNCP01000022">
    <property type="protein sequence ID" value="GIL81922.1"/>
    <property type="molecule type" value="Genomic_DNA"/>
</dbReference>
<dbReference type="GO" id="GO:0070072">
    <property type="term" value="P:vacuolar proton-transporting V-type ATPase complex assembly"/>
    <property type="evidence" value="ECO:0007669"/>
    <property type="project" value="InterPro"/>
</dbReference>
<keyword evidence="3 6" id="KW-1133">Transmembrane helix</keyword>
<dbReference type="Proteomes" id="UP000722791">
    <property type="component" value="Unassembled WGS sequence"/>
</dbReference>
<dbReference type="Pfam" id="PF09446">
    <property type="entry name" value="VMA21"/>
    <property type="match status" value="1"/>
</dbReference>
<evidence type="ECO:0000313" key="7">
    <source>
        <dbReference type="EMBL" id="GIL81922.1"/>
    </source>
</evidence>
<name>A0A8J4CL43_9CHLO</name>
<keyword evidence="2" id="KW-0256">Endoplasmic reticulum</keyword>
<feature type="transmembrane region" description="Helical" evidence="6">
    <location>
        <begin position="72"/>
        <end position="96"/>
    </location>
</feature>
<evidence type="ECO:0000313" key="9">
    <source>
        <dbReference type="Proteomes" id="UP000747110"/>
    </source>
</evidence>
<evidence type="ECO:0000256" key="4">
    <source>
        <dbReference type="ARBA" id="ARBA00023136"/>
    </source>
</evidence>
<keyword evidence="9" id="KW-1185">Reference proteome</keyword>
<evidence type="ECO:0000256" key="6">
    <source>
        <dbReference type="SAM" id="Phobius"/>
    </source>
</evidence>
<evidence type="ECO:0008006" key="10">
    <source>
        <dbReference type="Google" id="ProtNLM"/>
    </source>
</evidence>
<evidence type="ECO:0000256" key="3">
    <source>
        <dbReference type="ARBA" id="ARBA00022989"/>
    </source>
</evidence>
<comment type="caution">
    <text evidence="7">The sequence shown here is derived from an EMBL/GenBank/DDBJ whole genome shotgun (WGS) entry which is preliminary data.</text>
</comment>
<organism evidence="7 9">
    <name type="scientific">Volvox reticuliferus</name>
    <dbReference type="NCBI Taxonomy" id="1737510"/>
    <lineage>
        <taxon>Eukaryota</taxon>
        <taxon>Viridiplantae</taxon>
        <taxon>Chlorophyta</taxon>
        <taxon>core chlorophytes</taxon>
        <taxon>Chlorophyceae</taxon>
        <taxon>CS clade</taxon>
        <taxon>Chlamydomonadales</taxon>
        <taxon>Volvocaceae</taxon>
        <taxon>Volvox</taxon>
    </lineage>
</organism>
<dbReference type="GO" id="GO:0031410">
    <property type="term" value="C:cytoplasmic vesicle"/>
    <property type="evidence" value="ECO:0007669"/>
    <property type="project" value="UniProtKB-KW"/>
</dbReference>
<keyword evidence="5" id="KW-0968">Cytoplasmic vesicle</keyword>
<protein>
    <recommendedName>
        <fullName evidence="10">Vacuolar ATPase assembly integral membrane protein VMA21 homolog</fullName>
    </recommendedName>
</protein>
<dbReference type="Proteomes" id="UP000747110">
    <property type="component" value="Unassembled WGS sequence"/>
</dbReference>
<evidence type="ECO:0000256" key="2">
    <source>
        <dbReference type="ARBA" id="ARBA00022824"/>
    </source>
</evidence>
<proteinExistence type="predicted"/>
<dbReference type="PANTHER" id="PTHR31792">
    <property type="entry name" value="VACUOLAR ATPASE ASSEMBLY INTEGRAL MEMBRANE PROTEIN VMA21"/>
    <property type="match status" value="1"/>
</dbReference>
<keyword evidence="1 6" id="KW-0812">Transmembrane</keyword>
<dbReference type="GO" id="GO:0005789">
    <property type="term" value="C:endoplasmic reticulum membrane"/>
    <property type="evidence" value="ECO:0007669"/>
    <property type="project" value="TreeGrafter"/>
</dbReference>
<sequence>MKTRVHFICMLPLRSQVAIRDQITEFFYGNIYLYVRNYLKYLLTCSLTMAPKAVKGAGAAQSPQYPAGAGRALFTVLIFSALMVTCPFLLYFASFWGYFDSLYALTIGIPAPENRAVASAIVAVLGVNLVVGTFIFVAFREVTDDSDTAQTKAKKDN</sequence>
<evidence type="ECO:0000313" key="8">
    <source>
        <dbReference type="EMBL" id="GIL95477.1"/>
    </source>
</evidence>
<gene>
    <name evidence="7" type="ORF">Vretifemale_10687</name>
    <name evidence="8" type="ORF">Vretimale_1503</name>
</gene>
<dbReference type="OrthoDB" id="534817at2759"/>
<dbReference type="InterPro" id="IPR019013">
    <property type="entry name" value="Vma21"/>
</dbReference>
<reference evidence="7" key="1">
    <citation type="journal article" date="2021" name="Proc. Natl. Acad. Sci. U.S.A.">
        <title>Three genomes in the algal genus Volvox reveal the fate of a haploid sex-determining region after a transition to homothallism.</title>
        <authorList>
            <person name="Yamamoto K."/>
            <person name="Hamaji T."/>
            <person name="Kawai-Toyooka H."/>
            <person name="Matsuzaki R."/>
            <person name="Takahashi F."/>
            <person name="Nishimura Y."/>
            <person name="Kawachi M."/>
            <person name="Noguchi H."/>
            <person name="Minakuchi Y."/>
            <person name="Umen J.G."/>
            <person name="Toyoda A."/>
            <person name="Nozaki H."/>
        </authorList>
    </citation>
    <scope>NUCLEOTIDE SEQUENCE</scope>
    <source>
        <strain evidence="8">NIES-3785</strain>
        <strain evidence="7">NIES-3786</strain>
    </source>
</reference>